<comment type="subcellular location">
    <subcellularLocation>
        <location evidence="1">Membrane</location>
        <topology evidence="1">Multi-pass membrane protein</topology>
    </subcellularLocation>
</comment>
<evidence type="ECO:0000259" key="3">
    <source>
        <dbReference type="PROSITE" id="PS50850"/>
    </source>
</evidence>
<dbReference type="GO" id="GO:0008028">
    <property type="term" value="F:monocarboxylic acid transmembrane transporter activity"/>
    <property type="evidence" value="ECO:0007669"/>
    <property type="project" value="TreeGrafter"/>
</dbReference>
<dbReference type="GO" id="GO:0016020">
    <property type="term" value="C:membrane"/>
    <property type="evidence" value="ECO:0007669"/>
    <property type="project" value="UniProtKB-SubCell"/>
</dbReference>
<dbReference type="Gene3D" id="1.20.1250.20">
    <property type="entry name" value="MFS general substrate transporter like domains"/>
    <property type="match status" value="1"/>
</dbReference>
<dbReference type="InterPro" id="IPR036259">
    <property type="entry name" value="MFS_trans_sf"/>
</dbReference>
<dbReference type="SUPFAM" id="SSF103473">
    <property type="entry name" value="MFS general substrate transporter"/>
    <property type="match status" value="1"/>
</dbReference>
<feature type="domain" description="Major facilitator superfamily (MFS) profile" evidence="3">
    <location>
        <begin position="1"/>
        <end position="91"/>
    </location>
</feature>
<feature type="transmembrane region" description="Helical" evidence="2">
    <location>
        <begin position="34"/>
        <end position="54"/>
    </location>
</feature>
<dbReference type="InterPro" id="IPR050327">
    <property type="entry name" value="Proton-linked_MCT"/>
</dbReference>
<keyword evidence="2" id="KW-0812">Transmembrane</keyword>
<proteinExistence type="predicted"/>
<feature type="transmembrane region" description="Helical" evidence="2">
    <location>
        <begin position="7"/>
        <end position="28"/>
    </location>
</feature>
<protein>
    <submittedName>
        <fullName evidence="4">MFS domain-containing protein</fullName>
    </submittedName>
</protein>
<organism evidence="4">
    <name type="scientific">Gongylonema pulchrum</name>
    <dbReference type="NCBI Taxonomy" id="637853"/>
    <lineage>
        <taxon>Eukaryota</taxon>
        <taxon>Metazoa</taxon>
        <taxon>Ecdysozoa</taxon>
        <taxon>Nematoda</taxon>
        <taxon>Chromadorea</taxon>
        <taxon>Rhabditida</taxon>
        <taxon>Spirurina</taxon>
        <taxon>Spiruromorpha</taxon>
        <taxon>Spiruroidea</taxon>
        <taxon>Gongylonematidae</taxon>
        <taxon>Gongylonema</taxon>
    </lineage>
</organism>
<name>A0A183ES81_9BILA</name>
<dbReference type="WBParaSite" id="GPUH_0002385201-mRNA-1">
    <property type="protein sequence ID" value="GPUH_0002385201-mRNA-1"/>
    <property type="gene ID" value="GPUH_0002385201"/>
</dbReference>
<dbReference type="PANTHER" id="PTHR11360:SF284">
    <property type="entry name" value="EG:103B4.3 PROTEIN-RELATED"/>
    <property type="match status" value="1"/>
</dbReference>
<evidence type="ECO:0000256" key="2">
    <source>
        <dbReference type="SAM" id="Phobius"/>
    </source>
</evidence>
<evidence type="ECO:0000256" key="1">
    <source>
        <dbReference type="ARBA" id="ARBA00004141"/>
    </source>
</evidence>
<evidence type="ECO:0000313" key="4">
    <source>
        <dbReference type="WBParaSite" id="GPUH_0002385201-mRNA-1"/>
    </source>
</evidence>
<keyword evidence="2" id="KW-1133">Transmembrane helix</keyword>
<reference evidence="4" key="1">
    <citation type="submission" date="2016-06" db="UniProtKB">
        <authorList>
            <consortium name="WormBaseParasite"/>
        </authorList>
    </citation>
    <scope>IDENTIFICATION</scope>
</reference>
<dbReference type="PANTHER" id="PTHR11360">
    <property type="entry name" value="MONOCARBOXYLATE TRANSPORTER"/>
    <property type="match status" value="1"/>
</dbReference>
<dbReference type="AlphaFoldDB" id="A0A183ES81"/>
<dbReference type="Pfam" id="PF07690">
    <property type="entry name" value="MFS_1"/>
    <property type="match status" value="1"/>
</dbReference>
<accession>A0A183ES81</accession>
<dbReference type="InterPro" id="IPR020846">
    <property type="entry name" value="MFS_dom"/>
</dbReference>
<dbReference type="PROSITE" id="PS50850">
    <property type="entry name" value="MFS"/>
    <property type="match status" value="1"/>
</dbReference>
<sequence>LMVSVGCIMGTGFGLMYCPAIVIVTMYFEKKRAMATGIAVCGAGVGTVLFAPISEALIKAFSWRTVFAVYAGEPCNFIRDLYHLFTELINL</sequence>
<keyword evidence="2" id="KW-0472">Membrane</keyword>
<dbReference type="InterPro" id="IPR011701">
    <property type="entry name" value="MFS"/>
</dbReference>